<dbReference type="InterPro" id="IPR020930">
    <property type="entry name" value="Ribosomal_uL5_bac-type"/>
</dbReference>
<dbReference type="SUPFAM" id="SSF55282">
    <property type="entry name" value="RL5-like"/>
    <property type="match status" value="1"/>
</dbReference>
<dbReference type="GO" id="GO:0006412">
    <property type="term" value="P:translation"/>
    <property type="evidence" value="ECO:0007669"/>
    <property type="project" value="UniProtKB-UniRule"/>
</dbReference>
<evidence type="ECO:0000259" key="8">
    <source>
        <dbReference type="Pfam" id="PF00673"/>
    </source>
</evidence>
<feature type="domain" description="Large ribosomal subunit protein uL5 C-terminal" evidence="8">
    <location>
        <begin position="85"/>
        <end position="177"/>
    </location>
</feature>
<accession>A0A1F4U0E6</accession>
<evidence type="ECO:0000256" key="4">
    <source>
        <dbReference type="ARBA" id="ARBA00035245"/>
    </source>
</evidence>
<dbReference type="Pfam" id="PF00673">
    <property type="entry name" value="Ribosomal_L5_C"/>
    <property type="match status" value="1"/>
</dbReference>
<evidence type="ECO:0000313" key="9">
    <source>
        <dbReference type="EMBL" id="OGC38357.1"/>
    </source>
</evidence>
<name>A0A1F4U0E6_UNCKA</name>
<keyword evidence="2 5" id="KW-0689">Ribosomal protein</keyword>
<dbReference type="Pfam" id="PF00281">
    <property type="entry name" value="Ribosomal_L5"/>
    <property type="match status" value="1"/>
</dbReference>
<evidence type="ECO:0000256" key="2">
    <source>
        <dbReference type="ARBA" id="ARBA00022980"/>
    </source>
</evidence>
<dbReference type="EMBL" id="MEUS01000034">
    <property type="protein sequence ID" value="OGC38357.1"/>
    <property type="molecule type" value="Genomic_DNA"/>
</dbReference>
<comment type="subunit">
    <text evidence="5">Part of the 50S ribosomal subunit; part of the 5S rRNA/L5/L18/L25 subcomplex. Contacts the 5S rRNA and the P site tRNA. Forms a bridge to the 30S subunit in the 70S ribosome.</text>
</comment>
<keyword evidence="5" id="KW-0820">tRNA-binding</keyword>
<gene>
    <name evidence="5" type="primary">rplE</name>
    <name evidence="9" type="ORF">A3K42_00530</name>
</gene>
<evidence type="ECO:0000259" key="7">
    <source>
        <dbReference type="Pfam" id="PF00281"/>
    </source>
</evidence>
<dbReference type="GO" id="GO:1990904">
    <property type="term" value="C:ribonucleoprotein complex"/>
    <property type="evidence" value="ECO:0007669"/>
    <property type="project" value="UniProtKB-KW"/>
</dbReference>
<dbReference type="HAMAP" id="MF_01333_B">
    <property type="entry name" value="Ribosomal_uL5_B"/>
    <property type="match status" value="1"/>
</dbReference>
<comment type="function">
    <text evidence="5">This is 1 of the proteins that bind and probably mediate the attachment of the 5S RNA into the large ribosomal subunit, where it forms part of the central protuberance. In the 70S ribosome it contacts protein S13 of the 30S subunit (bridge B1b), connecting the 2 subunits; this bridge is implicated in subunit movement. Contacts the P site tRNA; the 5S rRNA and some of its associated proteins might help stabilize positioning of ribosome-bound tRNAs.</text>
</comment>
<keyword evidence="3 5" id="KW-0687">Ribonucleoprotein</keyword>
<dbReference type="GO" id="GO:0003735">
    <property type="term" value="F:structural constituent of ribosome"/>
    <property type="evidence" value="ECO:0007669"/>
    <property type="project" value="InterPro"/>
</dbReference>
<dbReference type="PANTHER" id="PTHR11994">
    <property type="entry name" value="60S RIBOSOMAL PROTEIN L11-RELATED"/>
    <property type="match status" value="1"/>
</dbReference>
<dbReference type="GO" id="GO:0019843">
    <property type="term" value="F:rRNA binding"/>
    <property type="evidence" value="ECO:0007669"/>
    <property type="project" value="UniProtKB-UniRule"/>
</dbReference>
<dbReference type="NCBIfam" id="NF000585">
    <property type="entry name" value="PRK00010.1"/>
    <property type="match status" value="1"/>
</dbReference>
<dbReference type="GO" id="GO:0000049">
    <property type="term" value="F:tRNA binding"/>
    <property type="evidence" value="ECO:0007669"/>
    <property type="project" value="UniProtKB-UniRule"/>
</dbReference>
<sequence length="181" mass="20332">MNRLKETYNNKIAPAIMKDFKLSNVMEVPRIQKVCVNAGIGSFRENREAVDTFVNELTALTGQKPYPRNARLSVAGFKIRKGDTVGFTVTLRGDLMWAFLDKLISVALPRVRDFRGLKETSFDEKGNYSIGISEHVIFPEVNPNTTKGIRSLQITVVLNSGKEELNKAVLKKLGMPFVKEK</sequence>
<reference evidence="9 10" key="1">
    <citation type="journal article" date="2016" name="Nat. Commun.">
        <title>Thousands of microbial genomes shed light on interconnected biogeochemical processes in an aquifer system.</title>
        <authorList>
            <person name="Anantharaman K."/>
            <person name="Brown C.T."/>
            <person name="Hug L.A."/>
            <person name="Sharon I."/>
            <person name="Castelle C.J."/>
            <person name="Probst A.J."/>
            <person name="Thomas B.C."/>
            <person name="Singh A."/>
            <person name="Wilkins M.J."/>
            <person name="Karaoz U."/>
            <person name="Brodie E.L."/>
            <person name="Williams K.H."/>
            <person name="Hubbard S.S."/>
            <person name="Banfield J.F."/>
        </authorList>
    </citation>
    <scope>NUCLEOTIDE SEQUENCE [LARGE SCALE GENOMIC DNA]</scope>
</reference>
<dbReference type="Proteomes" id="UP000178270">
    <property type="component" value="Unassembled WGS sequence"/>
</dbReference>
<comment type="similarity">
    <text evidence="1 5 6">Belongs to the universal ribosomal protein uL5 family.</text>
</comment>
<protein>
    <recommendedName>
        <fullName evidence="4 5">Large ribosomal subunit protein uL5</fullName>
    </recommendedName>
</protein>
<feature type="domain" description="Large ribosomal subunit protein uL5 N-terminal" evidence="7">
    <location>
        <begin position="24"/>
        <end position="80"/>
    </location>
</feature>
<dbReference type="GO" id="GO:0005840">
    <property type="term" value="C:ribosome"/>
    <property type="evidence" value="ECO:0007669"/>
    <property type="project" value="UniProtKB-KW"/>
</dbReference>
<keyword evidence="5" id="KW-0694">RNA-binding</keyword>
<dbReference type="InterPro" id="IPR002132">
    <property type="entry name" value="Ribosomal_uL5"/>
</dbReference>
<dbReference type="InterPro" id="IPR031309">
    <property type="entry name" value="Ribosomal_uL5_C"/>
</dbReference>
<organism evidence="9 10">
    <name type="scientific">candidate division WWE3 bacterium RBG_13_37_7</name>
    <dbReference type="NCBI Taxonomy" id="1802609"/>
    <lineage>
        <taxon>Bacteria</taxon>
        <taxon>Katanobacteria</taxon>
    </lineage>
</organism>
<dbReference type="Gene3D" id="3.30.1440.10">
    <property type="match status" value="1"/>
</dbReference>
<dbReference type="FunFam" id="3.30.1440.10:FF:000001">
    <property type="entry name" value="50S ribosomal protein L5"/>
    <property type="match status" value="1"/>
</dbReference>
<dbReference type="PIRSF" id="PIRSF002161">
    <property type="entry name" value="Ribosomal_L5"/>
    <property type="match status" value="1"/>
</dbReference>
<dbReference type="InterPro" id="IPR022803">
    <property type="entry name" value="Ribosomal_uL5_dom_sf"/>
</dbReference>
<proteinExistence type="inferred from homology"/>
<keyword evidence="5" id="KW-0699">rRNA-binding</keyword>
<evidence type="ECO:0000313" key="10">
    <source>
        <dbReference type="Proteomes" id="UP000178270"/>
    </source>
</evidence>
<dbReference type="InterPro" id="IPR031310">
    <property type="entry name" value="Ribosomal_uL5_N"/>
</dbReference>
<evidence type="ECO:0000256" key="1">
    <source>
        <dbReference type="ARBA" id="ARBA00008553"/>
    </source>
</evidence>
<evidence type="ECO:0000256" key="6">
    <source>
        <dbReference type="RuleBase" id="RU003930"/>
    </source>
</evidence>
<dbReference type="AlphaFoldDB" id="A0A1F4U0E6"/>
<evidence type="ECO:0000256" key="3">
    <source>
        <dbReference type="ARBA" id="ARBA00023274"/>
    </source>
</evidence>
<evidence type="ECO:0000256" key="5">
    <source>
        <dbReference type="HAMAP-Rule" id="MF_01333"/>
    </source>
</evidence>
<comment type="caution">
    <text evidence="9">The sequence shown here is derived from an EMBL/GenBank/DDBJ whole genome shotgun (WGS) entry which is preliminary data.</text>
</comment>